<evidence type="ECO:0000313" key="3">
    <source>
        <dbReference type="Proteomes" id="UP000287651"/>
    </source>
</evidence>
<feature type="compositionally biased region" description="Pro residues" evidence="1">
    <location>
        <begin position="67"/>
        <end position="76"/>
    </location>
</feature>
<proteinExistence type="predicted"/>
<sequence>MRDTKDEDESIRPAMGRDTEAEKWSSTPAFAARLPRDPRPRPGPPYVSRLSYIPGQGGAQERLLPPDGRPVPPSPEPRSAGGGRLPPRRLLPGKDGAGFSLLTSTRRWLPDDRSRLTPAHTLSESTLPMSAASEKTALGEGEEAETSSGVSAASEHGRP</sequence>
<evidence type="ECO:0000313" key="2">
    <source>
        <dbReference type="EMBL" id="RRT79209.1"/>
    </source>
</evidence>
<reference evidence="2 3" key="1">
    <citation type="journal article" date="2014" name="Agronomy (Basel)">
        <title>A Draft Genome Sequence for Ensete ventricosum, the Drought-Tolerant Tree Against Hunger.</title>
        <authorList>
            <person name="Harrison J."/>
            <person name="Moore K.A."/>
            <person name="Paszkiewicz K."/>
            <person name="Jones T."/>
            <person name="Grant M."/>
            <person name="Ambacheew D."/>
            <person name="Muzemil S."/>
            <person name="Studholme D.J."/>
        </authorList>
    </citation>
    <scope>NUCLEOTIDE SEQUENCE [LARGE SCALE GENOMIC DNA]</scope>
</reference>
<dbReference type="AlphaFoldDB" id="A0A427ASH3"/>
<dbReference type="Proteomes" id="UP000287651">
    <property type="component" value="Unassembled WGS sequence"/>
</dbReference>
<protein>
    <submittedName>
        <fullName evidence="2">Uncharacterized protein</fullName>
    </submittedName>
</protein>
<comment type="caution">
    <text evidence="2">The sequence shown here is derived from an EMBL/GenBank/DDBJ whole genome shotgun (WGS) entry which is preliminary data.</text>
</comment>
<feature type="region of interest" description="Disordered" evidence="1">
    <location>
        <begin position="1"/>
        <end position="159"/>
    </location>
</feature>
<accession>A0A427ASH3</accession>
<organism evidence="2 3">
    <name type="scientific">Ensete ventricosum</name>
    <name type="common">Abyssinian banana</name>
    <name type="synonym">Musa ensete</name>
    <dbReference type="NCBI Taxonomy" id="4639"/>
    <lineage>
        <taxon>Eukaryota</taxon>
        <taxon>Viridiplantae</taxon>
        <taxon>Streptophyta</taxon>
        <taxon>Embryophyta</taxon>
        <taxon>Tracheophyta</taxon>
        <taxon>Spermatophyta</taxon>
        <taxon>Magnoliopsida</taxon>
        <taxon>Liliopsida</taxon>
        <taxon>Zingiberales</taxon>
        <taxon>Musaceae</taxon>
        <taxon>Ensete</taxon>
    </lineage>
</organism>
<evidence type="ECO:0000256" key="1">
    <source>
        <dbReference type="SAM" id="MobiDB-lite"/>
    </source>
</evidence>
<gene>
    <name evidence="2" type="ORF">B296_00013109</name>
</gene>
<dbReference type="EMBL" id="AMZH03001465">
    <property type="protein sequence ID" value="RRT79209.1"/>
    <property type="molecule type" value="Genomic_DNA"/>
</dbReference>
<name>A0A427ASH3_ENSVE</name>